<keyword evidence="3" id="KW-1185">Reference proteome</keyword>
<reference evidence="2" key="1">
    <citation type="submission" date="2022-03" db="EMBL/GenBank/DDBJ databases">
        <authorList>
            <person name="Alioto T."/>
            <person name="Alioto T."/>
            <person name="Gomez Garrido J."/>
        </authorList>
    </citation>
    <scope>NUCLEOTIDE SEQUENCE</scope>
</reference>
<dbReference type="PANTHER" id="PTHR22529:SF1">
    <property type="entry name" value="EPITHELIAL-STROMAL INTERACTION PROTEIN 1"/>
    <property type="match status" value="1"/>
</dbReference>
<dbReference type="PANTHER" id="PTHR22529">
    <property type="entry name" value="EPITHELIAL-STROMAL INTERACTION PROTEIN 1"/>
    <property type="match status" value="1"/>
</dbReference>
<evidence type="ECO:0008006" key="4">
    <source>
        <dbReference type="Google" id="ProtNLM"/>
    </source>
</evidence>
<organism evidence="2 3">
    <name type="scientific">Pelobates cultripes</name>
    <name type="common">Western spadefoot toad</name>
    <dbReference type="NCBI Taxonomy" id="61616"/>
    <lineage>
        <taxon>Eukaryota</taxon>
        <taxon>Metazoa</taxon>
        <taxon>Chordata</taxon>
        <taxon>Craniata</taxon>
        <taxon>Vertebrata</taxon>
        <taxon>Euteleostomi</taxon>
        <taxon>Amphibia</taxon>
        <taxon>Batrachia</taxon>
        <taxon>Anura</taxon>
        <taxon>Pelobatoidea</taxon>
        <taxon>Pelobatidae</taxon>
        <taxon>Pelobates</taxon>
    </lineage>
</organism>
<evidence type="ECO:0000256" key="1">
    <source>
        <dbReference type="SAM" id="MobiDB-lite"/>
    </source>
</evidence>
<name>A0AAD1R4X2_PELCU</name>
<feature type="compositionally biased region" description="Basic and acidic residues" evidence="1">
    <location>
        <begin position="148"/>
        <end position="159"/>
    </location>
</feature>
<dbReference type="Proteomes" id="UP001295444">
    <property type="component" value="Chromosome 01"/>
</dbReference>
<feature type="compositionally biased region" description="Polar residues" evidence="1">
    <location>
        <begin position="53"/>
        <end position="69"/>
    </location>
</feature>
<evidence type="ECO:0000313" key="2">
    <source>
        <dbReference type="EMBL" id="CAH2224018.1"/>
    </source>
</evidence>
<dbReference type="AlphaFoldDB" id="A0AAD1R4X2"/>
<accession>A0AAD1R4X2</accession>
<evidence type="ECO:0000313" key="3">
    <source>
        <dbReference type="Proteomes" id="UP001295444"/>
    </source>
</evidence>
<proteinExistence type="predicted"/>
<feature type="region of interest" description="Disordered" evidence="1">
    <location>
        <begin position="1"/>
        <end position="86"/>
    </location>
</feature>
<protein>
    <recommendedName>
        <fullName evidence="4">Epithelial-stromal interaction protein 1</fullName>
    </recommendedName>
</protein>
<feature type="region of interest" description="Disordered" evidence="1">
    <location>
        <begin position="208"/>
        <end position="310"/>
    </location>
</feature>
<gene>
    <name evidence="2" type="ORF">PECUL_23A000789</name>
</gene>
<feature type="region of interest" description="Disordered" evidence="1">
    <location>
        <begin position="148"/>
        <end position="169"/>
    </location>
</feature>
<sequence>MYNNQSQRTSPGRGRGTQSSTYYSRNHANYANGRNAGMGQQQDDLNDSHQDSMDTNQPGQQQATPQPSREPQHTGCYVVIPPNESRREKLQRMANQELEEWERFKEARRLGPVNITPGKVGGYLPETETRQRQQMVQSQSRYQKMLQKEEYKKKQKAEEDAQIQKMKDIQRQKAEKLELKKRQEEQSRQNQWQEDMFLRNHAFLDQLSPGENNYRTNNRCETEPSVSTRRESYKQQSKQEEERKLQDMKEEQRRKSELLELKQRQEEEQRRTSQQDHHRRVNNAFLDRLERKNTSNPNQDRYYGLRNAWN</sequence>
<dbReference type="EMBL" id="OW240912">
    <property type="protein sequence ID" value="CAH2224018.1"/>
    <property type="molecule type" value="Genomic_DNA"/>
</dbReference>
<dbReference type="InterPro" id="IPR026185">
    <property type="entry name" value="EPSTI1"/>
</dbReference>
<feature type="compositionally biased region" description="Polar residues" evidence="1">
    <location>
        <begin position="1"/>
        <end position="29"/>
    </location>
</feature>
<feature type="compositionally biased region" description="Basic and acidic residues" evidence="1">
    <location>
        <begin position="218"/>
        <end position="276"/>
    </location>
</feature>